<feature type="signal peptide" evidence="1">
    <location>
        <begin position="1"/>
        <end position="22"/>
    </location>
</feature>
<accession>A0A832H2K8</accession>
<evidence type="ECO:0000313" key="2">
    <source>
        <dbReference type="EMBL" id="HGW94845.1"/>
    </source>
</evidence>
<gene>
    <name evidence="2" type="ORF">ENR47_11260</name>
</gene>
<dbReference type="EMBL" id="DSRD01000701">
    <property type="protein sequence ID" value="HGW94845.1"/>
    <property type="molecule type" value="Genomic_DNA"/>
</dbReference>
<protein>
    <submittedName>
        <fullName evidence="2">Uncharacterized protein</fullName>
    </submittedName>
</protein>
<organism evidence="2">
    <name type="scientific">Oscillatoriales cyanobacterium SpSt-402</name>
    <dbReference type="NCBI Taxonomy" id="2282168"/>
    <lineage>
        <taxon>Bacteria</taxon>
        <taxon>Bacillati</taxon>
        <taxon>Cyanobacteriota</taxon>
        <taxon>Cyanophyceae</taxon>
        <taxon>Oscillatoriophycideae</taxon>
        <taxon>Oscillatoriales</taxon>
    </lineage>
</organism>
<comment type="caution">
    <text evidence="2">The sequence shown here is derived from an EMBL/GenBank/DDBJ whole genome shotgun (WGS) entry which is preliminary data.</text>
</comment>
<name>A0A832H2K8_9CYAN</name>
<proteinExistence type="predicted"/>
<keyword evidence="1" id="KW-0732">Signal</keyword>
<evidence type="ECO:0000256" key="1">
    <source>
        <dbReference type="SAM" id="SignalP"/>
    </source>
</evidence>
<sequence length="204" mass="21205">MIRSPILIAATATLIASVDVFAIATRPVNAQTTTPILLSQSVQSPLPPNTTGAVKTPTPAIKFGLADGTPIKLKFKQTISSKEAKTNDTVEFEVSEPVRVGNKTVIAQGASAKGTVIEARRSGMLGRRGKLDIAIQEVTLVSGERITLRASQSSGGGTSGGVVAAAVLLSPVALLFKGKNVSYDAETEITAFVNGNFELNPAKF</sequence>
<feature type="chain" id="PRO_5032841284" evidence="1">
    <location>
        <begin position="23"/>
        <end position="204"/>
    </location>
</feature>
<reference evidence="2" key="1">
    <citation type="journal article" date="2020" name="mSystems">
        <title>Genome- and Community-Level Interaction Insights into Carbon Utilization and Element Cycling Functions of Hydrothermarchaeota in Hydrothermal Sediment.</title>
        <authorList>
            <person name="Zhou Z."/>
            <person name="Liu Y."/>
            <person name="Xu W."/>
            <person name="Pan J."/>
            <person name="Luo Z.H."/>
            <person name="Li M."/>
        </authorList>
    </citation>
    <scope>NUCLEOTIDE SEQUENCE [LARGE SCALE GENOMIC DNA]</scope>
    <source>
        <strain evidence="2">SpSt-402</strain>
    </source>
</reference>
<dbReference type="AlphaFoldDB" id="A0A832H2K8"/>